<evidence type="ECO:0000256" key="1">
    <source>
        <dbReference type="SAM" id="Phobius"/>
    </source>
</evidence>
<reference evidence="2 3" key="1">
    <citation type="journal article" date="2010" name="Stand. Genomic Sci.">
        <title>Complete genome sequence of Ignisphaera aggregans type strain (AQ1.S1).</title>
        <authorList>
            <person name="Goker M."/>
            <person name="Held B."/>
            <person name="Lapidus A."/>
            <person name="Nolan M."/>
            <person name="Spring S."/>
            <person name="Yasawong M."/>
            <person name="Lucas S."/>
            <person name="Glavina Del Rio T."/>
            <person name="Tice H."/>
            <person name="Cheng J.F."/>
            <person name="Goodwin L."/>
            <person name="Tapia R."/>
            <person name="Pitluck S."/>
            <person name="Liolios K."/>
            <person name="Ivanova N."/>
            <person name="Mavromatis K."/>
            <person name="Mikhailova N."/>
            <person name="Pati A."/>
            <person name="Chen A."/>
            <person name="Palaniappan K."/>
            <person name="Brambilla E."/>
            <person name="Land M."/>
            <person name="Hauser L."/>
            <person name="Chang Y.J."/>
            <person name="Jeffries C.D."/>
            <person name="Brettin T."/>
            <person name="Detter J.C."/>
            <person name="Han C."/>
            <person name="Rohde M."/>
            <person name="Sikorski J."/>
            <person name="Woyke T."/>
            <person name="Bristow J."/>
            <person name="Eisen J.A."/>
            <person name="Markowitz V."/>
            <person name="Hugenholtz P."/>
            <person name="Kyrpides N.C."/>
            <person name="Klenk H.P."/>
        </authorList>
    </citation>
    <scope>NUCLEOTIDE SEQUENCE [LARGE SCALE GENOMIC DNA]</scope>
    <source>
        <strain evidence="3">DSM 17230 / JCM 13409 / AQ1.S1</strain>
    </source>
</reference>
<keyword evidence="1" id="KW-0812">Transmembrane</keyword>
<feature type="transmembrane region" description="Helical" evidence="1">
    <location>
        <begin position="484"/>
        <end position="503"/>
    </location>
</feature>
<gene>
    <name evidence="2" type="ordered locus">Igag_1641</name>
</gene>
<keyword evidence="1" id="KW-1133">Transmembrane helix</keyword>
<evidence type="ECO:0000313" key="3">
    <source>
        <dbReference type="Proteomes" id="UP000001304"/>
    </source>
</evidence>
<keyword evidence="1" id="KW-0472">Membrane</keyword>
<dbReference type="HOGENOM" id="CLU_537065_0_0_2"/>
<sequence>MHKALAIGLSVIMLLTTSAIVYIQSVEEFSVRRYSYVYEVYEWILQINATTVIPWIIGSIASINISIYPVECKADSVLSITNLAISTGNISISRYIGIFNCSNEQRTTTITLPVVEPSLTSIKSGESRNIFVDIHLNGYIENAVDGARKNFSRSFSFPVVVSSPPSVLGLSIDSPKTVEADTRFFQVVVTAINMGSTPLFNTYLAIYINGSLYRALYLRSIDPNNITKTVIPIAIDRPGIYIVSATANYTTPLGVTGYSLANAITVVKSRPSIYITSNTSTAKVFKPIEISGMVSTPIRSTISIEISQNGIEWQELSRIYVDGNSFRYIWTPNSSGTYMLRAFLHPTDLYSSSTSNILHISVEKITPKIQLSGNIASGSQIKLSIQVDPKMQIDVDIMYRTSRDYSWRKYISVKTDSSGKGETIFTALQPDIYEFKAVINENNVFIYTESNTISIDMSQKTTTATQNTTPQQQSQTPAISLNQYTTVIVIALSSIVAALLLLIGRKR</sequence>
<proteinExistence type="predicted"/>
<evidence type="ECO:0000313" key="2">
    <source>
        <dbReference type="EMBL" id="ADM28439.1"/>
    </source>
</evidence>
<protein>
    <recommendedName>
        <fullName evidence="4">CARDB domain-containing protein</fullName>
    </recommendedName>
</protein>
<dbReference type="Proteomes" id="UP000001304">
    <property type="component" value="Chromosome"/>
</dbReference>
<dbReference type="AlphaFoldDB" id="E0SRQ8"/>
<accession>E0SRQ8</accession>
<keyword evidence="3" id="KW-1185">Reference proteome</keyword>
<name>E0SRQ8_IGNAA</name>
<evidence type="ECO:0008006" key="4">
    <source>
        <dbReference type="Google" id="ProtNLM"/>
    </source>
</evidence>
<dbReference type="BioCyc" id="IAGG583356:GHAH-1629-MONOMER"/>
<dbReference type="STRING" id="583356.Igag_1641"/>
<dbReference type="EMBL" id="CP002098">
    <property type="protein sequence ID" value="ADM28439.1"/>
    <property type="molecule type" value="Genomic_DNA"/>
</dbReference>
<organism evidence="2 3">
    <name type="scientific">Ignisphaera aggregans (strain DSM 17230 / JCM 13409 / AQ1.S1)</name>
    <dbReference type="NCBI Taxonomy" id="583356"/>
    <lineage>
        <taxon>Archaea</taxon>
        <taxon>Thermoproteota</taxon>
        <taxon>Thermoprotei</taxon>
        <taxon>Desulfurococcales</taxon>
        <taxon>Desulfurococcaceae</taxon>
        <taxon>Ignisphaera</taxon>
    </lineage>
</organism>
<dbReference type="KEGG" id="iag:Igag_1641"/>